<gene>
    <name evidence="1" type="ORF">LTRI10_LOCUS14034</name>
</gene>
<evidence type="ECO:0000313" key="1">
    <source>
        <dbReference type="EMBL" id="CAL1372000.1"/>
    </source>
</evidence>
<name>A0AAV2DEL6_9ROSI</name>
<dbReference type="EMBL" id="OZ034815">
    <property type="protein sequence ID" value="CAL1372000.1"/>
    <property type="molecule type" value="Genomic_DNA"/>
</dbReference>
<sequence length="117" mass="12373">MGAVASHTEAEAFDLVVDEADVEEVLAVIAVELEFDERGGGSNVGAGTFDLVGATVAGEAQEFASGFLEQCVRPHMRPPHEAGGEMVRVSPFCVEGVDLMRGMRAGYVQGKRDDLGF</sequence>
<proteinExistence type="predicted"/>
<reference evidence="1 2" key="1">
    <citation type="submission" date="2024-04" db="EMBL/GenBank/DDBJ databases">
        <authorList>
            <person name="Fracassetti M."/>
        </authorList>
    </citation>
    <scope>NUCLEOTIDE SEQUENCE [LARGE SCALE GENOMIC DNA]</scope>
</reference>
<accession>A0AAV2DEL6</accession>
<protein>
    <submittedName>
        <fullName evidence="1">Uncharacterized protein</fullName>
    </submittedName>
</protein>
<organism evidence="1 2">
    <name type="scientific">Linum trigynum</name>
    <dbReference type="NCBI Taxonomy" id="586398"/>
    <lineage>
        <taxon>Eukaryota</taxon>
        <taxon>Viridiplantae</taxon>
        <taxon>Streptophyta</taxon>
        <taxon>Embryophyta</taxon>
        <taxon>Tracheophyta</taxon>
        <taxon>Spermatophyta</taxon>
        <taxon>Magnoliopsida</taxon>
        <taxon>eudicotyledons</taxon>
        <taxon>Gunneridae</taxon>
        <taxon>Pentapetalae</taxon>
        <taxon>rosids</taxon>
        <taxon>fabids</taxon>
        <taxon>Malpighiales</taxon>
        <taxon>Linaceae</taxon>
        <taxon>Linum</taxon>
    </lineage>
</organism>
<dbReference type="Proteomes" id="UP001497516">
    <property type="component" value="Chromosome 2"/>
</dbReference>
<keyword evidence="2" id="KW-1185">Reference proteome</keyword>
<evidence type="ECO:0000313" key="2">
    <source>
        <dbReference type="Proteomes" id="UP001497516"/>
    </source>
</evidence>
<dbReference type="AlphaFoldDB" id="A0AAV2DEL6"/>